<dbReference type="PANTHER" id="PTHR34874:SF3">
    <property type="entry name" value="SULFURTRANSFERASE TUSD"/>
    <property type="match status" value="1"/>
</dbReference>
<dbReference type="InterPro" id="IPR027396">
    <property type="entry name" value="DsrEFH-like"/>
</dbReference>
<reference evidence="5 6" key="1">
    <citation type="submission" date="2021-02" db="EMBL/GenBank/DDBJ databases">
        <title>PHA producing bacteria isolated from coastal sediment in Guangdong, Shenzhen.</title>
        <authorList>
            <person name="Zheng W."/>
            <person name="Yu S."/>
            <person name="Huang Y."/>
        </authorList>
    </citation>
    <scope>NUCLEOTIDE SEQUENCE [LARGE SCALE GENOMIC DNA]</scope>
    <source>
        <strain evidence="5 6">TN21-5</strain>
    </source>
</reference>
<dbReference type="RefSeq" id="WP_029653417.1">
    <property type="nucleotide sequence ID" value="NZ_JAFKDB010000008.1"/>
</dbReference>
<comment type="similarity">
    <text evidence="2">Belongs to the DsrE/TusD family.</text>
</comment>
<keyword evidence="6" id="KW-1185">Reference proteome</keyword>
<evidence type="ECO:0000313" key="5">
    <source>
        <dbReference type="EMBL" id="MBN7768988.1"/>
    </source>
</evidence>
<dbReference type="GO" id="GO:0016740">
    <property type="term" value="F:transferase activity"/>
    <property type="evidence" value="ECO:0007669"/>
    <property type="project" value="UniProtKB-KW"/>
</dbReference>
<name>A0ABS3BBS7_9GAMM</name>
<dbReference type="PANTHER" id="PTHR34874">
    <property type="entry name" value="PROTEIN YCHN"/>
    <property type="match status" value="1"/>
</dbReference>
<dbReference type="Proteomes" id="UP000664344">
    <property type="component" value="Unassembled WGS sequence"/>
</dbReference>
<evidence type="ECO:0000256" key="3">
    <source>
        <dbReference type="ARBA" id="ARBA00022490"/>
    </source>
</evidence>
<evidence type="ECO:0000256" key="1">
    <source>
        <dbReference type="ARBA" id="ARBA00004496"/>
    </source>
</evidence>
<dbReference type="InterPro" id="IPR017463">
    <property type="entry name" value="Sulphur_relay_TusD/DsrE"/>
</dbReference>
<gene>
    <name evidence="5" type="primary">tusD</name>
    <name evidence="5" type="ORF">JYP53_03600</name>
</gene>
<dbReference type="Pfam" id="PF02635">
    <property type="entry name" value="DsrE"/>
    <property type="match status" value="1"/>
</dbReference>
<dbReference type="NCBIfam" id="TIGR03012">
    <property type="entry name" value="sulf_tusD_dsrE"/>
    <property type="match status" value="1"/>
</dbReference>
<evidence type="ECO:0000256" key="2">
    <source>
        <dbReference type="ARBA" id="ARBA00007067"/>
    </source>
</evidence>
<dbReference type="EC" id="2.8.1.-" evidence="5"/>
<dbReference type="EMBL" id="JAFKDB010000008">
    <property type="protein sequence ID" value="MBN7768988.1"/>
    <property type="molecule type" value="Genomic_DNA"/>
</dbReference>
<protein>
    <submittedName>
        <fullName evidence="5">Sulfurtransferase complex subunit TusD</fullName>
        <ecNumber evidence="5">2.8.1.-</ecNumber>
    </submittedName>
</protein>
<accession>A0ABS3BBS7</accession>
<proteinExistence type="inferred from homology"/>
<evidence type="ECO:0000256" key="4">
    <source>
        <dbReference type="ARBA" id="ARBA00022679"/>
    </source>
</evidence>
<evidence type="ECO:0000313" key="6">
    <source>
        <dbReference type="Proteomes" id="UP000664344"/>
    </source>
</evidence>
<comment type="caution">
    <text evidence="5">The sequence shown here is derived from an EMBL/GenBank/DDBJ whole genome shotgun (WGS) entry which is preliminary data.</text>
</comment>
<keyword evidence="3" id="KW-0963">Cytoplasm</keyword>
<sequence>MPDTLGYTFVITGAPWTTQAPQSALSVARAVLAAGHRIDRVFLYGEGVHLASSLASPPSDEHNWPHLWSAFLTEHEISAVACIASALRRGIVDPKEQARYELESSNLRSPFEIAGLGEWVEGNLKSDRVLYFHGAN</sequence>
<dbReference type="NCBIfam" id="NF001237">
    <property type="entry name" value="PRK00207.1"/>
    <property type="match status" value="1"/>
</dbReference>
<dbReference type="SUPFAM" id="SSF75169">
    <property type="entry name" value="DsrEFH-like"/>
    <property type="match status" value="1"/>
</dbReference>
<keyword evidence="4 5" id="KW-0808">Transferase</keyword>
<organism evidence="5 6">
    <name type="scientific">Marinobacter daepoensis</name>
    <dbReference type="NCBI Taxonomy" id="262077"/>
    <lineage>
        <taxon>Bacteria</taxon>
        <taxon>Pseudomonadati</taxon>
        <taxon>Pseudomonadota</taxon>
        <taxon>Gammaproteobacteria</taxon>
        <taxon>Pseudomonadales</taxon>
        <taxon>Marinobacteraceae</taxon>
        <taxon>Marinobacter</taxon>
    </lineage>
</organism>
<dbReference type="Gene3D" id="3.40.1260.10">
    <property type="entry name" value="DsrEFH-like"/>
    <property type="match status" value="1"/>
</dbReference>
<dbReference type="InterPro" id="IPR003787">
    <property type="entry name" value="Sulphur_relay_DsrE/F-like"/>
</dbReference>
<comment type="subcellular location">
    <subcellularLocation>
        <location evidence="1">Cytoplasm</location>
    </subcellularLocation>
</comment>